<protein>
    <submittedName>
        <fullName evidence="2">Uncharacterized protein</fullName>
    </submittedName>
</protein>
<keyword evidence="1" id="KW-1133">Transmembrane helix</keyword>
<keyword evidence="3" id="KW-1185">Reference proteome</keyword>
<proteinExistence type="predicted"/>
<accession>A0ABV5XN44</accession>
<keyword evidence="1" id="KW-0812">Transmembrane</keyword>
<dbReference type="EMBL" id="JBHMAS010000080">
    <property type="protein sequence ID" value="MFB9783849.1"/>
    <property type="molecule type" value="Genomic_DNA"/>
</dbReference>
<reference evidence="2 3" key="1">
    <citation type="submission" date="2024-09" db="EMBL/GenBank/DDBJ databases">
        <authorList>
            <person name="Sun Q."/>
            <person name="Mori K."/>
        </authorList>
    </citation>
    <scope>NUCLEOTIDE SEQUENCE [LARGE SCALE GENOMIC DNA]</scope>
    <source>
        <strain evidence="2 3">JCM 11411</strain>
    </source>
</reference>
<comment type="caution">
    <text evidence="2">The sequence shown here is derived from an EMBL/GenBank/DDBJ whole genome shotgun (WGS) entry which is preliminary data.</text>
</comment>
<keyword evidence="1" id="KW-0472">Membrane</keyword>
<evidence type="ECO:0000313" key="2">
    <source>
        <dbReference type="EMBL" id="MFB9783849.1"/>
    </source>
</evidence>
<gene>
    <name evidence="2" type="ORF">ACFFQ6_29550</name>
</gene>
<feature type="transmembrane region" description="Helical" evidence="1">
    <location>
        <begin position="62"/>
        <end position="81"/>
    </location>
</feature>
<feature type="transmembrane region" description="Helical" evidence="1">
    <location>
        <begin position="31"/>
        <end position="50"/>
    </location>
</feature>
<dbReference type="RefSeq" id="WP_047269172.1">
    <property type="nucleotide sequence ID" value="NZ_JBHMAS010000080.1"/>
</dbReference>
<name>A0ABV5XN44_9NOCA</name>
<sequence length="83" mass="8611">MSTSPALTQIPQLSPEAPPGVAELVGKFDGFWWFALVVGIAAFAIGFASYQGRIRMTVSQEFPLLFGGAIAAVVAGAALIWGA</sequence>
<organism evidence="2 3">
    <name type="scientific">Rhodococcus baikonurensis</name>
    <dbReference type="NCBI Taxonomy" id="172041"/>
    <lineage>
        <taxon>Bacteria</taxon>
        <taxon>Bacillati</taxon>
        <taxon>Actinomycetota</taxon>
        <taxon>Actinomycetes</taxon>
        <taxon>Mycobacteriales</taxon>
        <taxon>Nocardiaceae</taxon>
        <taxon>Rhodococcus</taxon>
        <taxon>Rhodococcus erythropolis group</taxon>
    </lineage>
</organism>
<evidence type="ECO:0000256" key="1">
    <source>
        <dbReference type="SAM" id="Phobius"/>
    </source>
</evidence>
<dbReference type="Proteomes" id="UP001589587">
    <property type="component" value="Unassembled WGS sequence"/>
</dbReference>
<evidence type="ECO:0000313" key="3">
    <source>
        <dbReference type="Proteomes" id="UP001589587"/>
    </source>
</evidence>